<gene>
    <name evidence="2" type="ORF">D7S86_20765</name>
</gene>
<accession>A0A494XM24</accession>
<dbReference type="RefSeq" id="WP_121088828.1">
    <property type="nucleotide sequence ID" value="NZ_RBZU01000010.1"/>
</dbReference>
<organism evidence="2 3">
    <name type="scientific">Pararobbsia silviterrae</name>
    <dbReference type="NCBI Taxonomy" id="1792498"/>
    <lineage>
        <taxon>Bacteria</taxon>
        <taxon>Pseudomonadati</taxon>
        <taxon>Pseudomonadota</taxon>
        <taxon>Betaproteobacteria</taxon>
        <taxon>Burkholderiales</taxon>
        <taxon>Burkholderiaceae</taxon>
        <taxon>Pararobbsia</taxon>
    </lineage>
</organism>
<dbReference type="Proteomes" id="UP000270342">
    <property type="component" value="Unassembled WGS sequence"/>
</dbReference>
<proteinExistence type="predicted"/>
<keyword evidence="1" id="KW-0812">Transmembrane</keyword>
<feature type="transmembrane region" description="Helical" evidence="1">
    <location>
        <begin position="12"/>
        <end position="31"/>
    </location>
</feature>
<protein>
    <submittedName>
        <fullName evidence="2">Uncharacterized protein</fullName>
    </submittedName>
</protein>
<name>A0A494XM24_9BURK</name>
<evidence type="ECO:0000256" key="1">
    <source>
        <dbReference type="SAM" id="Phobius"/>
    </source>
</evidence>
<dbReference type="EMBL" id="RBZU01000010">
    <property type="protein sequence ID" value="RKP49716.1"/>
    <property type="molecule type" value="Genomic_DNA"/>
</dbReference>
<sequence>MAHFDPSPIVGPLYGVAGWLIGSVVFVYFALGAQGMTIEQREMLPRWILNRAICLSVAGVCAVFAGIKYAGWM</sequence>
<keyword evidence="3" id="KW-1185">Reference proteome</keyword>
<dbReference type="AlphaFoldDB" id="A0A494XM24"/>
<evidence type="ECO:0000313" key="3">
    <source>
        <dbReference type="Proteomes" id="UP000270342"/>
    </source>
</evidence>
<comment type="caution">
    <text evidence="2">The sequence shown here is derived from an EMBL/GenBank/DDBJ whole genome shotgun (WGS) entry which is preliminary data.</text>
</comment>
<dbReference type="OrthoDB" id="9134217at2"/>
<feature type="transmembrane region" description="Helical" evidence="1">
    <location>
        <begin position="52"/>
        <end position="72"/>
    </location>
</feature>
<keyword evidence="1" id="KW-1133">Transmembrane helix</keyword>
<keyword evidence="1" id="KW-0472">Membrane</keyword>
<reference evidence="2 3" key="1">
    <citation type="submission" date="2018-10" db="EMBL/GenBank/DDBJ databases">
        <title>Robbsia sp. DHC34, isolated from soil.</title>
        <authorList>
            <person name="Gao Z.-H."/>
            <person name="Qiu L.-H."/>
        </authorList>
    </citation>
    <scope>NUCLEOTIDE SEQUENCE [LARGE SCALE GENOMIC DNA]</scope>
    <source>
        <strain evidence="2 3">DHC34</strain>
    </source>
</reference>
<evidence type="ECO:0000313" key="2">
    <source>
        <dbReference type="EMBL" id="RKP49716.1"/>
    </source>
</evidence>